<keyword evidence="3" id="KW-1185">Reference proteome</keyword>
<organism evidence="3 4">
    <name type="scientific">Drosophila lebanonensis</name>
    <name type="common">Fruit fly</name>
    <name type="synonym">Scaptodrosophila lebanonensis</name>
    <dbReference type="NCBI Taxonomy" id="7225"/>
    <lineage>
        <taxon>Eukaryota</taxon>
        <taxon>Metazoa</taxon>
        <taxon>Ecdysozoa</taxon>
        <taxon>Arthropoda</taxon>
        <taxon>Hexapoda</taxon>
        <taxon>Insecta</taxon>
        <taxon>Pterygota</taxon>
        <taxon>Neoptera</taxon>
        <taxon>Endopterygota</taxon>
        <taxon>Diptera</taxon>
        <taxon>Brachycera</taxon>
        <taxon>Muscomorpha</taxon>
        <taxon>Ephydroidea</taxon>
        <taxon>Drosophilidae</taxon>
        <taxon>Scaptodrosophila</taxon>
    </lineage>
</organism>
<reference evidence="4" key="1">
    <citation type="submission" date="2025-08" db="UniProtKB">
        <authorList>
            <consortium name="RefSeq"/>
        </authorList>
    </citation>
    <scope>IDENTIFICATION</scope>
    <source>
        <strain evidence="4">11010-0011.00</strain>
        <tissue evidence="4">Whole body</tissue>
    </source>
</reference>
<dbReference type="GeneID" id="115624882"/>
<dbReference type="AlphaFoldDB" id="A0A6J2TKB3"/>
<evidence type="ECO:0000256" key="2">
    <source>
        <dbReference type="SAM" id="Phobius"/>
    </source>
</evidence>
<keyword evidence="2" id="KW-0472">Membrane</keyword>
<proteinExistence type="predicted"/>
<evidence type="ECO:0000256" key="1">
    <source>
        <dbReference type="SAM" id="MobiDB-lite"/>
    </source>
</evidence>
<evidence type="ECO:0000313" key="3">
    <source>
        <dbReference type="Proteomes" id="UP000504634"/>
    </source>
</evidence>
<keyword evidence="2" id="KW-0812">Transmembrane</keyword>
<keyword evidence="2" id="KW-1133">Transmembrane helix</keyword>
<feature type="compositionally biased region" description="Low complexity" evidence="1">
    <location>
        <begin position="90"/>
        <end position="108"/>
    </location>
</feature>
<name>A0A6J2TKB3_DROLE</name>
<dbReference type="RefSeq" id="XP_030375588.1">
    <property type="nucleotide sequence ID" value="XM_030519728.1"/>
</dbReference>
<gene>
    <name evidence="4" type="primary">LOC115624882</name>
</gene>
<dbReference type="Proteomes" id="UP000504634">
    <property type="component" value="Unplaced"/>
</dbReference>
<accession>A0A6J2TKB3</accession>
<protein>
    <submittedName>
        <fullName evidence="4">Uncharacterized protein LOC115624882</fullName>
    </submittedName>
</protein>
<dbReference type="OrthoDB" id="7843627at2759"/>
<feature type="region of interest" description="Disordered" evidence="1">
    <location>
        <begin position="85"/>
        <end position="118"/>
    </location>
</feature>
<evidence type="ECO:0000313" key="4">
    <source>
        <dbReference type="RefSeq" id="XP_030375588.1"/>
    </source>
</evidence>
<feature type="transmembrane region" description="Helical" evidence="2">
    <location>
        <begin position="26"/>
        <end position="59"/>
    </location>
</feature>
<sequence length="118" mass="13464">MIYAMLQAVSTAIYTTFSTLWHIEQLLINFMMFCFFLVLRIACHPFMLIPMLLGAVYFVRKMLQRRKAQMGTELAASRIMPARTPRIRSYRSAGSLSSRSRDSIASGGNASEEEHIHT</sequence>